<keyword evidence="2 4" id="KW-0378">Hydrolase</keyword>
<comment type="similarity">
    <text evidence="1">Belongs to the AB hydrolase superfamily. AB hydrolase 2 family.</text>
</comment>
<accession>A0A9D7F905</accession>
<dbReference type="PANTHER" id="PTHR10655:SF17">
    <property type="entry name" value="LYSOPHOSPHOLIPASE-LIKE PROTEIN 1"/>
    <property type="match status" value="1"/>
</dbReference>
<dbReference type="SUPFAM" id="SSF53474">
    <property type="entry name" value="alpha/beta-Hydrolases"/>
    <property type="match status" value="1"/>
</dbReference>
<dbReference type="EMBL" id="JADJNC010000029">
    <property type="protein sequence ID" value="MBK7424390.1"/>
    <property type="molecule type" value="Genomic_DNA"/>
</dbReference>
<comment type="caution">
    <text evidence="4">The sequence shown here is derived from an EMBL/GenBank/DDBJ whole genome shotgun (WGS) entry which is preliminary data.</text>
</comment>
<dbReference type="AlphaFoldDB" id="A0A9D7F905"/>
<dbReference type="GO" id="GO:0016787">
    <property type="term" value="F:hydrolase activity"/>
    <property type="evidence" value="ECO:0007669"/>
    <property type="project" value="UniProtKB-KW"/>
</dbReference>
<dbReference type="Proteomes" id="UP000886602">
    <property type="component" value="Unassembled WGS sequence"/>
</dbReference>
<organism evidence="4 5">
    <name type="scientific">Candidatus Propionivibrio dominans</name>
    <dbReference type="NCBI Taxonomy" id="2954373"/>
    <lineage>
        <taxon>Bacteria</taxon>
        <taxon>Pseudomonadati</taxon>
        <taxon>Pseudomonadota</taxon>
        <taxon>Betaproteobacteria</taxon>
        <taxon>Rhodocyclales</taxon>
        <taxon>Rhodocyclaceae</taxon>
        <taxon>Propionivibrio</taxon>
    </lineage>
</organism>
<evidence type="ECO:0000256" key="2">
    <source>
        <dbReference type="ARBA" id="ARBA00022801"/>
    </source>
</evidence>
<dbReference type="Gene3D" id="3.40.50.1820">
    <property type="entry name" value="alpha/beta hydrolase"/>
    <property type="match status" value="1"/>
</dbReference>
<dbReference type="InterPro" id="IPR003140">
    <property type="entry name" value="PLipase/COase/thioEstase"/>
</dbReference>
<evidence type="ECO:0000256" key="1">
    <source>
        <dbReference type="ARBA" id="ARBA00006499"/>
    </source>
</evidence>
<evidence type="ECO:0000259" key="3">
    <source>
        <dbReference type="Pfam" id="PF02230"/>
    </source>
</evidence>
<protein>
    <submittedName>
        <fullName evidence="4">Dienelactone hydrolase family protein</fullName>
    </submittedName>
</protein>
<proteinExistence type="inferred from homology"/>
<gene>
    <name evidence="4" type="ORF">IPJ48_15635</name>
</gene>
<dbReference type="Pfam" id="PF02230">
    <property type="entry name" value="Abhydrolase_2"/>
    <property type="match status" value="1"/>
</dbReference>
<evidence type="ECO:0000313" key="5">
    <source>
        <dbReference type="Proteomes" id="UP000886602"/>
    </source>
</evidence>
<feature type="domain" description="Phospholipase/carboxylesterase/thioesterase" evidence="3">
    <location>
        <begin position="21"/>
        <end position="229"/>
    </location>
</feature>
<reference evidence="4" key="1">
    <citation type="submission" date="2020-10" db="EMBL/GenBank/DDBJ databases">
        <title>Connecting structure to function with the recovery of over 1000 high-quality activated sludge metagenome-assembled genomes encoding full-length rRNA genes using long-read sequencing.</title>
        <authorList>
            <person name="Singleton C.M."/>
            <person name="Petriglieri F."/>
            <person name="Kristensen J.M."/>
            <person name="Kirkegaard R.H."/>
            <person name="Michaelsen T.Y."/>
            <person name="Andersen M.H."/>
            <person name="Karst S.M."/>
            <person name="Dueholm M.S."/>
            <person name="Nielsen P.H."/>
            <person name="Albertsen M."/>
        </authorList>
    </citation>
    <scope>NUCLEOTIDE SEQUENCE</scope>
    <source>
        <strain evidence="4">EsbW_18-Q3-R4-48_MAXAC.044</strain>
    </source>
</reference>
<dbReference type="InterPro" id="IPR050565">
    <property type="entry name" value="LYPA1-2/EST-like"/>
</dbReference>
<sequence length="236" mass="25941">MTDREHLSANASSLLPAVEIETGAHPACAVIWLHGLGADGHDFEPIVDELDLADLPAIRFVFPHAPMRPVTINGGYVMRAWYDIVSMDFSDRREDPQGVRESALQIEALIARENTRGIADEHIVLAGFSQGGAIALHAGLRHRQRLAGILALSTYLPLADMLPTEAHAANREVPIFMAHGRGDAVIPCALGQRSAERLQAMGYPLQWHTYHAEHGVCMEELRDIETWFRAVFATPG</sequence>
<dbReference type="PANTHER" id="PTHR10655">
    <property type="entry name" value="LYSOPHOSPHOLIPASE-RELATED"/>
    <property type="match status" value="1"/>
</dbReference>
<dbReference type="InterPro" id="IPR029058">
    <property type="entry name" value="AB_hydrolase_fold"/>
</dbReference>
<name>A0A9D7F905_9RHOO</name>
<evidence type="ECO:0000313" key="4">
    <source>
        <dbReference type="EMBL" id="MBK7424390.1"/>
    </source>
</evidence>